<dbReference type="Proteomes" id="UP000664032">
    <property type="component" value="Unassembled WGS sequence"/>
</dbReference>
<evidence type="ECO:0000313" key="1">
    <source>
        <dbReference type="EMBL" id="KAH9474486.1"/>
    </source>
</evidence>
<name>A0ACB8GFR2_PSICU</name>
<protein>
    <submittedName>
        <fullName evidence="1">Uncharacterized protein</fullName>
    </submittedName>
</protein>
<organism evidence="1 2">
    <name type="scientific">Psilocybe cubensis</name>
    <name type="common">Psychedelic mushroom</name>
    <name type="synonym">Stropharia cubensis</name>
    <dbReference type="NCBI Taxonomy" id="181762"/>
    <lineage>
        <taxon>Eukaryota</taxon>
        <taxon>Fungi</taxon>
        <taxon>Dikarya</taxon>
        <taxon>Basidiomycota</taxon>
        <taxon>Agaricomycotina</taxon>
        <taxon>Agaricomycetes</taxon>
        <taxon>Agaricomycetidae</taxon>
        <taxon>Agaricales</taxon>
        <taxon>Agaricineae</taxon>
        <taxon>Strophariaceae</taxon>
        <taxon>Psilocybe</taxon>
    </lineage>
</organism>
<sequence>MVGAYFNTVAFLLPTLLNQKHYQDNNEEGVQGSQTVKPRTSESDAESFWECIRACKSFQSERSEGLKAEQETSRSSVRRSRDPESDSEVGNTTLPKQKHRKMSDSPSIARTKILAYPSKRVRRVQAFTRRSKTPDDSIDIAPTAVNVKIMSSLQRTFKTIDRVERLQRKRIMTLPENLEQERMVGDFVNGWFSNVQRQIRFDVEEEEDCISLEDNISTDCTDDVIEGDLSNSECGEDELFDDESDKNRE</sequence>
<reference evidence="1" key="1">
    <citation type="submission" date="2021-10" db="EMBL/GenBank/DDBJ databases">
        <title>Psilocybe cubensis genome.</title>
        <authorList>
            <person name="Mckernan K.J."/>
            <person name="Crawford S."/>
            <person name="Trippe A."/>
            <person name="Kane L.T."/>
            <person name="Mclaughlin S."/>
        </authorList>
    </citation>
    <scope>NUCLEOTIDE SEQUENCE</scope>
    <source>
        <strain evidence="1">MGC-MH-2018</strain>
    </source>
</reference>
<proteinExistence type="predicted"/>
<keyword evidence="2" id="KW-1185">Reference proteome</keyword>
<dbReference type="EMBL" id="JAFIQS020000013">
    <property type="protein sequence ID" value="KAH9474486.1"/>
    <property type="molecule type" value="Genomic_DNA"/>
</dbReference>
<gene>
    <name evidence="1" type="ORF">JR316_0012945</name>
</gene>
<evidence type="ECO:0000313" key="2">
    <source>
        <dbReference type="Proteomes" id="UP000664032"/>
    </source>
</evidence>
<accession>A0ACB8GFR2</accession>
<comment type="caution">
    <text evidence="1">The sequence shown here is derived from an EMBL/GenBank/DDBJ whole genome shotgun (WGS) entry which is preliminary data.</text>
</comment>